<feature type="non-terminal residue" evidence="1">
    <location>
        <position position="53"/>
    </location>
</feature>
<dbReference type="AlphaFoldDB" id="A0A0B7BWR8"/>
<accession>A0A0B7BWR8</accession>
<reference evidence="1" key="1">
    <citation type="submission" date="2014-12" db="EMBL/GenBank/DDBJ databases">
        <title>Insight into the proteome of Arion vulgaris.</title>
        <authorList>
            <person name="Aradska J."/>
            <person name="Bulat T."/>
            <person name="Smidak R."/>
            <person name="Sarate P."/>
            <person name="Gangsoo J."/>
            <person name="Sialana F."/>
            <person name="Bilban M."/>
            <person name="Lubec G."/>
        </authorList>
    </citation>
    <scope>NUCLEOTIDE SEQUENCE</scope>
    <source>
        <tissue evidence="1">Skin</tissue>
    </source>
</reference>
<proteinExistence type="predicted"/>
<organism evidence="1">
    <name type="scientific">Arion vulgaris</name>
    <dbReference type="NCBI Taxonomy" id="1028688"/>
    <lineage>
        <taxon>Eukaryota</taxon>
        <taxon>Metazoa</taxon>
        <taxon>Spiralia</taxon>
        <taxon>Lophotrochozoa</taxon>
        <taxon>Mollusca</taxon>
        <taxon>Gastropoda</taxon>
        <taxon>Heterobranchia</taxon>
        <taxon>Euthyneura</taxon>
        <taxon>Panpulmonata</taxon>
        <taxon>Eupulmonata</taxon>
        <taxon>Stylommatophora</taxon>
        <taxon>Helicina</taxon>
        <taxon>Arionoidea</taxon>
        <taxon>Arionidae</taxon>
        <taxon>Arion</taxon>
    </lineage>
</organism>
<gene>
    <name evidence="1" type="primary">ORF216498</name>
</gene>
<dbReference type="EMBL" id="HACG01050789">
    <property type="protein sequence ID" value="CEK97654.1"/>
    <property type="molecule type" value="Transcribed_RNA"/>
</dbReference>
<name>A0A0B7BWR8_9EUPU</name>
<protein>
    <submittedName>
        <fullName evidence="1">Uncharacterized protein</fullName>
    </submittedName>
</protein>
<evidence type="ECO:0000313" key="1">
    <source>
        <dbReference type="EMBL" id="CEK97654.1"/>
    </source>
</evidence>
<sequence length="53" mass="6336">MAEFVLILKMKIYQFWIISQPAQSAENGLCQLWCSISHRTHIYRDIDMHQLDI</sequence>